<evidence type="ECO:0000313" key="2">
    <source>
        <dbReference type="Proteomes" id="UP001333710"/>
    </source>
</evidence>
<keyword evidence="2" id="KW-1185">Reference proteome</keyword>
<name>A0AA48KU54_9ALTE</name>
<evidence type="ECO:0008006" key="3">
    <source>
        <dbReference type="Google" id="ProtNLM"/>
    </source>
</evidence>
<sequence length="105" mass="11311">MDAVLEKLNENLQVLYRRAVDADSALDQLSSQGKAKHKAIFPADAGFTVTSERFAPYIAELSNDISDMQAMGAEADKTAALSAVVKKMESLFVTLAQFKGVLAES</sequence>
<protein>
    <recommendedName>
        <fullName evidence="3">Prephenate dehydrogenase</fullName>
    </recommendedName>
</protein>
<dbReference type="Proteomes" id="UP001333710">
    <property type="component" value="Chromosome"/>
</dbReference>
<accession>A0AA48KU54</accession>
<evidence type="ECO:0000313" key="1">
    <source>
        <dbReference type="EMBL" id="BDX08239.1"/>
    </source>
</evidence>
<proteinExistence type="predicted"/>
<dbReference type="EMBL" id="AP027272">
    <property type="protein sequence ID" value="BDX08239.1"/>
    <property type="molecule type" value="Genomic_DNA"/>
</dbReference>
<dbReference type="AlphaFoldDB" id="A0AA48KU54"/>
<organism evidence="1 2">
    <name type="scientific">Planctobacterium marinum</name>
    <dbReference type="NCBI Taxonomy" id="1631968"/>
    <lineage>
        <taxon>Bacteria</taxon>
        <taxon>Pseudomonadati</taxon>
        <taxon>Pseudomonadota</taxon>
        <taxon>Gammaproteobacteria</taxon>
        <taxon>Alteromonadales</taxon>
        <taxon>Alteromonadaceae</taxon>
        <taxon>Planctobacterium</taxon>
    </lineage>
</organism>
<dbReference type="KEGG" id="pmaw:MACH26_37600"/>
<gene>
    <name evidence="1" type="ORF">MACH26_37600</name>
</gene>
<reference evidence="1" key="1">
    <citation type="submission" date="2023-01" db="EMBL/GenBank/DDBJ databases">
        <title>Complete genome sequence of Planctobacterium marinum strain Dej080120_11.</title>
        <authorList>
            <person name="Ueki S."/>
            <person name="Maruyama F."/>
        </authorList>
    </citation>
    <scope>NUCLEOTIDE SEQUENCE</scope>
    <source>
        <strain evidence="1">Dej080120_11</strain>
    </source>
</reference>
<dbReference type="RefSeq" id="WP_338294313.1">
    <property type="nucleotide sequence ID" value="NZ_AP027272.1"/>
</dbReference>